<organism evidence="1 2">
    <name type="scientific">Aphis craccivora</name>
    <name type="common">Cowpea aphid</name>
    <dbReference type="NCBI Taxonomy" id="307492"/>
    <lineage>
        <taxon>Eukaryota</taxon>
        <taxon>Metazoa</taxon>
        <taxon>Ecdysozoa</taxon>
        <taxon>Arthropoda</taxon>
        <taxon>Hexapoda</taxon>
        <taxon>Insecta</taxon>
        <taxon>Pterygota</taxon>
        <taxon>Neoptera</taxon>
        <taxon>Paraneoptera</taxon>
        <taxon>Hemiptera</taxon>
        <taxon>Sternorrhyncha</taxon>
        <taxon>Aphidomorpha</taxon>
        <taxon>Aphidoidea</taxon>
        <taxon>Aphididae</taxon>
        <taxon>Aphidini</taxon>
        <taxon>Aphis</taxon>
        <taxon>Aphis</taxon>
    </lineage>
</organism>
<dbReference type="AlphaFoldDB" id="A0A6G0VNG1"/>
<gene>
    <name evidence="1" type="ORF">FWK35_00036212</name>
</gene>
<evidence type="ECO:0000313" key="2">
    <source>
        <dbReference type="Proteomes" id="UP000478052"/>
    </source>
</evidence>
<dbReference type="OrthoDB" id="6618528at2759"/>
<protein>
    <submittedName>
        <fullName evidence="1">Integrase catalytic domain-containing protein</fullName>
    </submittedName>
</protein>
<proteinExistence type="predicted"/>
<accession>A0A6G0VNG1</accession>
<evidence type="ECO:0000313" key="1">
    <source>
        <dbReference type="EMBL" id="KAF0703010.1"/>
    </source>
</evidence>
<dbReference type="EMBL" id="VUJU01014070">
    <property type="protein sequence ID" value="KAF0703010.1"/>
    <property type="molecule type" value="Genomic_DNA"/>
</dbReference>
<sequence length="123" mass="13768">MGDEAKQEIDRVTRLLARAKVKRTSIITQIRSIHDLGVRVASEPNVGSAFSVIAADLDSLWTQFKTEDDGVLDYLVILDKLDDYSPDAIAEVRRLITDLKAVANSLIPKGVEAKYLWNINKDR</sequence>
<keyword evidence="2" id="KW-1185">Reference proteome</keyword>
<reference evidence="1 2" key="1">
    <citation type="submission" date="2019-08" db="EMBL/GenBank/DDBJ databases">
        <title>Whole genome of Aphis craccivora.</title>
        <authorList>
            <person name="Voronova N.V."/>
            <person name="Shulinski R.S."/>
            <person name="Bandarenka Y.V."/>
            <person name="Zhorov D.G."/>
            <person name="Warner D."/>
        </authorList>
    </citation>
    <scope>NUCLEOTIDE SEQUENCE [LARGE SCALE GENOMIC DNA]</scope>
    <source>
        <strain evidence="1">180601</strain>
        <tissue evidence="1">Whole Body</tissue>
    </source>
</reference>
<name>A0A6G0VNG1_APHCR</name>
<dbReference type="Proteomes" id="UP000478052">
    <property type="component" value="Unassembled WGS sequence"/>
</dbReference>
<comment type="caution">
    <text evidence="1">The sequence shown here is derived from an EMBL/GenBank/DDBJ whole genome shotgun (WGS) entry which is preliminary data.</text>
</comment>